<name>A0ABV3ZK84_9BACT</name>
<protein>
    <recommendedName>
        <fullName evidence="3">Glycoamylase-like domain-containing protein</fullName>
    </recommendedName>
</protein>
<dbReference type="RefSeq" id="WP_369331710.1">
    <property type="nucleotide sequence ID" value="NZ_JAULBC010000008.1"/>
</dbReference>
<comment type="caution">
    <text evidence="1">The sequence shown here is derived from an EMBL/GenBank/DDBJ whole genome shotgun (WGS) entry which is preliminary data.</text>
</comment>
<organism evidence="1 2">
    <name type="scientific">Danxiaibacter flavus</name>
    <dbReference type="NCBI Taxonomy" id="3049108"/>
    <lineage>
        <taxon>Bacteria</taxon>
        <taxon>Pseudomonadati</taxon>
        <taxon>Bacteroidota</taxon>
        <taxon>Chitinophagia</taxon>
        <taxon>Chitinophagales</taxon>
        <taxon>Chitinophagaceae</taxon>
        <taxon>Danxiaibacter</taxon>
    </lineage>
</organism>
<evidence type="ECO:0008006" key="3">
    <source>
        <dbReference type="Google" id="ProtNLM"/>
    </source>
</evidence>
<keyword evidence="2" id="KW-1185">Reference proteome</keyword>
<accession>A0ABV3ZK84</accession>
<proteinExistence type="predicted"/>
<evidence type="ECO:0000313" key="2">
    <source>
        <dbReference type="Proteomes" id="UP001560573"/>
    </source>
</evidence>
<sequence length="443" mass="48858">MLTNKIAKHFIVIIFASLFAGITGCKKDLQPVTAEQPDNKIKHAEAKTGISLATLFRNSYQVYELQRNAKGVYRDSKLFSGTDYHPCSVANIGMGLVSLCIADKMSWITNAGQLARTTLQTVLGYDTTFHLAKNVAGFPRHFVDMQTGVQAWNSEFSTIDAAIMVSGALFCKKYFASDTTISRLADTLYNSINWSKAIADPVAGTMYLSLDSMGNGLSTTSVYNEYMLVANLAYNAENGAGGNATTLWNNFFVNPDNMPKSNYWGYSLLTDYPGSFLSDFIPQFCYYLCHPYNTGTRYLTYMNNSMLADKKWWTFTSGLGAYEWGLGAGSAPSGYHADGEDNNPDKVVSPHIIAGFMPVNSASQNDLLSLYNANKGVYTLPGSTNKILWRYSVTSPSWTANEVQGVDFSSMLFGLASLPAHCGTAFFTNNNDYIFPRYSFLPR</sequence>
<gene>
    <name evidence="1" type="ORF">QTN47_22490</name>
</gene>
<dbReference type="Gene3D" id="1.50.10.140">
    <property type="match status" value="1"/>
</dbReference>
<dbReference type="EMBL" id="JAULBC010000008">
    <property type="protein sequence ID" value="MEX6690296.1"/>
    <property type="molecule type" value="Genomic_DNA"/>
</dbReference>
<dbReference type="Proteomes" id="UP001560573">
    <property type="component" value="Unassembled WGS sequence"/>
</dbReference>
<evidence type="ECO:0000313" key="1">
    <source>
        <dbReference type="EMBL" id="MEX6690296.1"/>
    </source>
</evidence>
<dbReference type="PROSITE" id="PS51257">
    <property type="entry name" value="PROKAR_LIPOPROTEIN"/>
    <property type="match status" value="1"/>
</dbReference>
<reference evidence="1 2" key="1">
    <citation type="submission" date="2023-07" db="EMBL/GenBank/DDBJ databases">
        <authorList>
            <person name="Lian W.-H."/>
        </authorList>
    </citation>
    <scope>NUCLEOTIDE SEQUENCE [LARGE SCALE GENOMIC DNA]</scope>
    <source>
        <strain evidence="1 2">SYSU DXS3180</strain>
    </source>
</reference>